<dbReference type="Pfam" id="PF13347">
    <property type="entry name" value="MFS_2"/>
    <property type="match status" value="1"/>
</dbReference>
<dbReference type="AlphaFoldDB" id="A0AAV7KLD5"/>
<dbReference type="InterPro" id="IPR036259">
    <property type="entry name" value="MFS_trans_sf"/>
</dbReference>
<proteinExistence type="predicted"/>
<evidence type="ECO:0000256" key="1">
    <source>
        <dbReference type="SAM" id="Phobius"/>
    </source>
</evidence>
<dbReference type="SUPFAM" id="SSF103473">
    <property type="entry name" value="MFS general substrate transporter"/>
    <property type="match status" value="1"/>
</dbReference>
<evidence type="ECO:0000313" key="3">
    <source>
        <dbReference type="Proteomes" id="UP001165289"/>
    </source>
</evidence>
<dbReference type="InterPro" id="IPR040035">
    <property type="entry name" value="TMEM180"/>
</dbReference>
<sequence length="439" mass="50149">MAAAMHLEGLRRQYAVDRQRWKFLNEETKFSKYDATKIAEPPKAPRRVKTFSANLNRNVQEVWWPFRTERPYTGCLKKRLSEVDYFTQCDELNIGIHLCFTLCAYDTMFTYIGLAQSAAFAELSQVQEVRRTTTLSHELTSLITATFLIGVQYTTSHGQSIRGMQYTAIAIAIIGFICQRYASNYLELDSDMSLEGERQLESEDWKIISIQVLKNKNFLAFVFMNFGQIFHKTFSSSFFNIFSRDVIPETALKSHFILFSSGIMFFLPQLIVLGVFAPALPKVGAFRIVMTSHIITMFSPIIIYILGMQHPYLIILYMTIDSGLASATFSLFNMLVADVIDSDTAMYNRKKPISSIIFGLNALFTKPAHSLCPMLVVNILTRYGYQETDETKSLSVQNAEFHMLCLLPVCIGLYQILIWSNYSLRSTHEKTEADKTTII</sequence>
<dbReference type="PANTHER" id="PTHR28658:SF1">
    <property type="entry name" value="MAJOR FACILITATOR SUPERFAMILY DOMAIN CONTAINING 13B"/>
    <property type="match status" value="1"/>
</dbReference>
<feature type="transmembrane region" description="Helical" evidence="1">
    <location>
        <begin position="401"/>
        <end position="420"/>
    </location>
</feature>
<reference evidence="2 3" key="1">
    <citation type="journal article" date="2023" name="BMC Biol.">
        <title>The compact genome of the sponge Oopsacas minuta (Hexactinellida) is lacking key metazoan core genes.</title>
        <authorList>
            <person name="Santini S."/>
            <person name="Schenkelaars Q."/>
            <person name="Jourda C."/>
            <person name="Duchesne M."/>
            <person name="Belahbib H."/>
            <person name="Rocher C."/>
            <person name="Selva M."/>
            <person name="Riesgo A."/>
            <person name="Vervoort M."/>
            <person name="Leys S.P."/>
            <person name="Kodjabachian L."/>
            <person name="Le Bivic A."/>
            <person name="Borchiellini C."/>
            <person name="Claverie J.M."/>
            <person name="Renard E."/>
        </authorList>
    </citation>
    <scope>NUCLEOTIDE SEQUENCE [LARGE SCALE GENOMIC DNA]</scope>
    <source>
        <strain evidence="2">SPO-2</strain>
    </source>
</reference>
<keyword evidence="1" id="KW-0472">Membrane</keyword>
<protein>
    <submittedName>
        <fullName evidence="2">Membrane protein</fullName>
    </submittedName>
</protein>
<feature type="transmembrane region" description="Helical" evidence="1">
    <location>
        <begin position="256"/>
        <end position="276"/>
    </location>
</feature>
<dbReference type="EMBL" id="JAKMXF010000011">
    <property type="protein sequence ID" value="KAI6661643.1"/>
    <property type="molecule type" value="Genomic_DNA"/>
</dbReference>
<dbReference type="Proteomes" id="UP001165289">
    <property type="component" value="Unassembled WGS sequence"/>
</dbReference>
<organism evidence="2 3">
    <name type="scientific">Oopsacas minuta</name>
    <dbReference type="NCBI Taxonomy" id="111878"/>
    <lineage>
        <taxon>Eukaryota</taxon>
        <taxon>Metazoa</taxon>
        <taxon>Porifera</taxon>
        <taxon>Hexactinellida</taxon>
        <taxon>Hexasterophora</taxon>
        <taxon>Lyssacinosida</taxon>
        <taxon>Leucopsacidae</taxon>
        <taxon>Oopsacas</taxon>
    </lineage>
</organism>
<name>A0AAV7KLD5_9METZ</name>
<feature type="transmembrane region" description="Helical" evidence="1">
    <location>
        <begin position="312"/>
        <end position="336"/>
    </location>
</feature>
<gene>
    <name evidence="2" type="ORF">LOD99_13516</name>
</gene>
<feature type="transmembrane region" description="Helical" evidence="1">
    <location>
        <begin position="356"/>
        <end position="381"/>
    </location>
</feature>
<feature type="transmembrane region" description="Helical" evidence="1">
    <location>
        <begin position="288"/>
        <end position="306"/>
    </location>
</feature>
<evidence type="ECO:0000313" key="2">
    <source>
        <dbReference type="EMBL" id="KAI6661643.1"/>
    </source>
</evidence>
<keyword evidence="3" id="KW-1185">Reference proteome</keyword>
<accession>A0AAV7KLD5</accession>
<dbReference type="PANTHER" id="PTHR28658">
    <property type="entry name" value="TRANSMEMBRANE PROTEIN 180"/>
    <property type="match status" value="1"/>
</dbReference>
<comment type="caution">
    <text evidence="2">The sequence shown here is derived from an EMBL/GenBank/DDBJ whole genome shotgun (WGS) entry which is preliminary data.</text>
</comment>
<keyword evidence="1" id="KW-1133">Transmembrane helix</keyword>
<keyword evidence="1" id="KW-0812">Transmembrane</keyword>